<name>A0A6J6GFK7_9ZZZZ</name>
<gene>
    <name evidence="1" type="ORF">UFOPK1762_01782</name>
</gene>
<proteinExistence type="predicted"/>
<dbReference type="AlphaFoldDB" id="A0A6J6GFK7"/>
<sequence>MEARALATNAVPRLELLSGFGIVNRITDARTYGFHDFEIDKFEFCCFSRIVGELGGVGPHDVGPLVTDHVLFRLLTTDSTREVLDALVLPTWLQALKPRFVSWGLAAISNECWRALEHKEFLGRFSKSGNNLHCSCAGSDDADALALQFVHEL</sequence>
<protein>
    <submittedName>
        <fullName evidence="1">Unannotated protein</fullName>
    </submittedName>
</protein>
<dbReference type="EMBL" id="CAEZTY010000103">
    <property type="protein sequence ID" value="CAB4598619.1"/>
    <property type="molecule type" value="Genomic_DNA"/>
</dbReference>
<organism evidence="1">
    <name type="scientific">freshwater metagenome</name>
    <dbReference type="NCBI Taxonomy" id="449393"/>
    <lineage>
        <taxon>unclassified sequences</taxon>
        <taxon>metagenomes</taxon>
        <taxon>ecological metagenomes</taxon>
    </lineage>
</organism>
<evidence type="ECO:0000313" key="1">
    <source>
        <dbReference type="EMBL" id="CAB4598619.1"/>
    </source>
</evidence>
<accession>A0A6J6GFK7</accession>
<reference evidence="1" key="1">
    <citation type="submission" date="2020-05" db="EMBL/GenBank/DDBJ databases">
        <authorList>
            <person name="Chiriac C."/>
            <person name="Salcher M."/>
            <person name="Ghai R."/>
            <person name="Kavagutti S V."/>
        </authorList>
    </citation>
    <scope>NUCLEOTIDE SEQUENCE</scope>
</reference>